<evidence type="ECO:0000313" key="2">
    <source>
        <dbReference type="Proteomes" id="UP000079169"/>
    </source>
</evidence>
<feature type="region of interest" description="Disordered" evidence="1">
    <location>
        <begin position="116"/>
        <end position="155"/>
    </location>
</feature>
<reference evidence="3" key="1">
    <citation type="submission" date="2025-08" db="UniProtKB">
        <authorList>
            <consortium name="RefSeq"/>
        </authorList>
    </citation>
    <scope>IDENTIFICATION</scope>
</reference>
<gene>
    <name evidence="3" type="primary">LOC108254026</name>
</gene>
<feature type="compositionally biased region" description="Polar residues" evidence="1">
    <location>
        <begin position="139"/>
        <end position="155"/>
    </location>
</feature>
<evidence type="ECO:0000256" key="1">
    <source>
        <dbReference type="SAM" id="MobiDB-lite"/>
    </source>
</evidence>
<dbReference type="KEGG" id="dci:108254026"/>
<dbReference type="PaxDb" id="121845-A0A1S4EQH0"/>
<dbReference type="RefSeq" id="XP_017304449.2">
    <property type="nucleotide sequence ID" value="XM_017448960.2"/>
</dbReference>
<accession>A0A1S4EQH0</accession>
<evidence type="ECO:0000313" key="3">
    <source>
        <dbReference type="RefSeq" id="XP_017304449.2"/>
    </source>
</evidence>
<sequence length="324" mass="35589">MSRKVSSDHTTVSYPELDNPDIEFDASNLISTSPEDISDDDFRRELNFLHDGNGNGNGTSQSSSGGRPCSIAHFVEGNDIARRSIKCRHMHLVRHDNEDDDDDIVTAVLDRDASLPCSSTARPIPGKDSVLSIEEKAPESSNESSSIPTVQDPTSVDQLPVIPTIQSAQDLSSEDKEDQILIIPTIQSLQDPTPQEQLPIIPTIQQSLESDREGDSVSQSTVIERDRKPVIQYLDVPSIHIESSNLLDVVNIRIKGSNGTLTAGDSSHLNLTDSFDSADIHELTHSPTTHPRHRSYTLSSEYKQSNGKCAIYELNNDSNSFESN</sequence>
<keyword evidence="2" id="KW-1185">Reference proteome</keyword>
<feature type="region of interest" description="Disordered" evidence="1">
    <location>
        <begin position="1"/>
        <end position="22"/>
    </location>
</feature>
<proteinExistence type="predicted"/>
<dbReference type="GeneID" id="108254026"/>
<protein>
    <submittedName>
        <fullName evidence="3">Uncharacterized protein LOC108254026</fullName>
    </submittedName>
</protein>
<feature type="region of interest" description="Disordered" evidence="1">
    <location>
        <begin position="47"/>
        <end position="69"/>
    </location>
</feature>
<dbReference type="AlphaFoldDB" id="A0A1S4EQH0"/>
<organism evidence="2 3">
    <name type="scientific">Diaphorina citri</name>
    <name type="common">Asian citrus psyllid</name>
    <dbReference type="NCBI Taxonomy" id="121845"/>
    <lineage>
        <taxon>Eukaryota</taxon>
        <taxon>Metazoa</taxon>
        <taxon>Ecdysozoa</taxon>
        <taxon>Arthropoda</taxon>
        <taxon>Hexapoda</taxon>
        <taxon>Insecta</taxon>
        <taxon>Pterygota</taxon>
        <taxon>Neoptera</taxon>
        <taxon>Paraneoptera</taxon>
        <taxon>Hemiptera</taxon>
        <taxon>Sternorrhyncha</taxon>
        <taxon>Psylloidea</taxon>
        <taxon>Psyllidae</taxon>
        <taxon>Diaphorininae</taxon>
        <taxon>Diaphorina</taxon>
    </lineage>
</organism>
<name>A0A1S4EQH0_DIACI</name>
<dbReference type="Proteomes" id="UP000079169">
    <property type="component" value="Unplaced"/>
</dbReference>